<reference evidence="2" key="1">
    <citation type="submission" date="2014-12" db="EMBL/GenBank/DDBJ databases">
        <title>Insight into the proteome of Arion vulgaris.</title>
        <authorList>
            <person name="Aradska J."/>
            <person name="Bulat T."/>
            <person name="Smidak R."/>
            <person name="Sarate P."/>
            <person name="Gangsoo J."/>
            <person name="Sialana F."/>
            <person name="Bilban M."/>
            <person name="Lubec G."/>
        </authorList>
    </citation>
    <scope>NUCLEOTIDE SEQUENCE</scope>
    <source>
        <tissue evidence="2">Skin</tissue>
    </source>
</reference>
<accession>A0A0B6YUS3</accession>
<feature type="region of interest" description="Disordered" evidence="1">
    <location>
        <begin position="235"/>
        <end position="283"/>
    </location>
</feature>
<feature type="non-terminal residue" evidence="2">
    <location>
        <position position="1"/>
    </location>
</feature>
<dbReference type="AlphaFoldDB" id="A0A0B6YUS3"/>
<feature type="region of interest" description="Disordered" evidence="1">
    <location>
        <begin position="79"/>
        <end position="98"/>
    </location>
</feature>
<feature type="region of interest" description="Disordered" evidence="1">
    <location>
        <begin position="295"/>
        <end position="371"/>
    </location>
</feature>
<evidence type="ECO:0000256" key="1">
    <source>
        <dbReference type="SAM" id="MobiDB-lite"/>
    </source>
</evidence>
<dbReference type="EMBL" id="HACG01012982">
    <property type="protein sequence ID" value="CEK59847.1"/>
    <property type="molecule type" value="Transcribed_RNA"/>
</dbReference>
<gene>
    <name evidence="2" type="primary">ORF37616</name>
</gene>
<name>A0A0B6YUS3_9EUPU</name>
<evidence type="ECO:0000313" key="2">
    <source>
        <dbReference type="EMBL" id="CEK59847.1"/>
    </source>
</evidence>
<organism evidence="2">
    <name type="scientific">Arion vulgaris</name>
    <dbReference type="NCBI Taxonomy" id="1028688"/>
    <lineage>
        <taxon>Eukaryota</taxon>
        <taxon>Metazoa</taxon>
        <taxon>Spiralia</taxon>
        <taxon>Lophotrochozoa</taxon>
        <taxon>Mollusca</taxon>
        <taxon>Gastropoda</taxon>
        <taxon>Heterobranchia</taxon>
        <taxon>Euthyneura</taxon>
        <taxon>Panpulmonata</taxon>
        <taxon>Eupulmonata</taxon>
        <taxon>Stylommatophora</taxon>
        <taxon>Helicina</taxon>
        <taxon>Arionoidea</taxon>
        <taxon>Arionidae</taxon>
        <taxon>Arion</taxon>
    </lineage>
</organism>
<feature type="compositionally biased region" description="Polar residues" evidence="1">
    <location>
        <begin position="81"/>
        <end position="90"/>
    </location>
</feature>
<feature type="region of interest" description="Disordered" evidence="1">
    <location>
        <begin position="422"/>
        <end position="481"/>
    </location>
</feature>
<feature type="compositionally biased region" description="Low complexity" evidence="1">
    <location>
        <begin position="306"/>
        <end position="315"/>
    </location>
</feature>
<sequence>KPQVIEAVPLIEEANDDGKAALSPPKPVVRGRRGQPQVIESAIDLKTVLASPKTTGRGRRGKPQVIEPVSVEVAAIDGRSAPSSSKTTIKGSHGAVQKKEITPPTEEILAEIKAAPSPPKTAVRGKRRLIESVSHIEAAAVEPSAKTVGRGRRGKTQVIESASLIEVAALDEKTAPESAGKGSRQHKVHFMASTQREVISTLDVDKIVPPATNTTIQGRGGEVQINVSTTVPISKFSSSPLNKQLHGANTAKGGRARGKKLSIEPAPAFISPPRKRGKVDSENLLPVVTETAAIKTSMSTKKKETSVSIPSPQKSSSRRGRKASPSKTSVEKSIVSSVPKQEKQIGGVKRKAGGTAATTSNKKTKVDSPIKNLVVKPRATQRGRAAQVSLLKGSSPVKVSSPIGRGRPKKVVVAATVKTSPLKGRRGLPKKTATEPVKVLAKSPKAVSGIKQNKSKPAATKSKKATVQPNSPVPTRRTRRQ</sequence>
<protein>
    <submittedName>
        <fullName evidence="2">Uncharacterized protein</fullName>
    </submittedName>
</protein>
<proteinExistence type="predicted"/>